<gene>
    <name evidence="4" type="ORF">H9Q79_08880</name>
</gene>
<reference evidence="4 5" key="1">
    <citation type="submission" date="2020-08" db="EMBL/GenBank/DDBJ databases">
        <authorList>
            <person name="Liu C."/>
            <person name="Sun Q."/>
        </authorList>
    </citation>
    <scope>NUCLEOTIDE SEQUENCE [LARGE SCALE GENOMIC DNA]</scope>
    <source>
        <strain evidence="4 5">NSJ-29</strain>
    </source>
</reference>
<dbReference type="Proteomes" id="UP000515860">
    <property type="component" value="Chromosome"/>
</dbReference>
<accession>A0A7G9GHS7</accession>
<dbReference type="RefSeq" id="WP_249329670.1">
    <property type="nucleotide sequence ID" value="NZ_CP060635.1"/>
</dbReference>
<dbReference type="Pfam" id="PF06253">
    <property type="entry name" value="MTTB"/>
    <property type="match status" value="1"/>
</dbReference>
<dbReference type="GO" id="GO:0015948">
    <property type="term" value="P:methanogenesis"/>
    <property type="evidence" value="ECO:0007669"/>
    <property type="project" value="InterPro"/>
</dbReference>
<evidence type="ECO:0000313" key="5">
    <source>
        <dbReference type="Proteomes" id="UP000515860"/>
    </source>
</evidence>
<protein>
    <submittedName>
        <fullName evidence="4">Trimethylamine methyltransferase family protein</fullName>
    </submittedName>
</protein>
<evidence type="ECO:0000256" key="1">
    <source>
        <dbReference type="ARBA" id="ARBA00007137"/>
    </source>
</evidence>
<evidence type="ECO:0000313" key="4">
    <source>
        <dbReference type="EMBL" id="QNM10359.1"/>
    </source>
</evidence>
<keyword evidence="3 4" id="KW-0808">Transferase</keyword>
<dbReference type="GO" id="GO:0032259">
    <property type="term" value="P:methylation"/>
    <property type="evidence" value="ECO:0007669"/>
    <property type="project" value="UniProtKB-KW"/>
</dbReference>
<dbReference type="InterPro" id="IPR038601">
    <property type="entry name" value="MttB-like_sf"/>
</dbReference>
<evidence type="ECO:0000256" key="3">
    <source>
        <dbReference type="ARBA" id="ARBA00022679"/>
    </source>
</evidence>
<sequence>MGETKSREQLIHEAAMKIMETTGVAIVNKKAVEILKANGIRVEDNVAYFTEEQVWHWVKKAPESFTIYARDPKHNVTVGGEHVNPVPTYGCAFIDDWEGNRRPGTMADYIQCLKMVEEEEVYDVNGGILVQPSDIPEESAALSMFYAMLTHSEKAMLFPTGYKEEVSLILEASSEIFGGKEALIEKPRMIALINTVSPLTLDERMLDCLMQLVDYGQPVILCPASMLGATSPVFYAGSLASNTAEDLAGICLAQMIRPGTPVVFGIQSTAADMRGGITFACASPEGTVMQGFSTNMAKFYGLPSRGGGCQTDAPRINVQAGYESMLTLFSSFHHGINFVMEAGGVMDSVNATCFEKMVIDYEIIREVKAALAPIEINEETLDLDEITEVGHTGTYVTSDSTMENFSLLYSPVIGSRNAKDEHYLKASIDKAIEKLLKKYEDHRPGIGQEDRAKVKAIFAKSGMDVERLNQIDAM</sequence>
<dbReference type="EMBL" id="CP060635">
    <property type="protein sequence ID" value="QNM10359.1"/>
    <property type="molecule type" value="Genomic_DNA"/>
</dbReference>
<evidence type="ECO:0000256" key="2">
    <source>
        <dbReference type="ARBA" id="ARBA00022603"/>
    </source>
</evidence>
<keyword evidence="2 4" id="KW-0489">Methyltransferase</keyword>
<dbReference type="AlphaFoldDB" id="A0A7G9GHS7"/>
<dbReference type="GO" id="GO:0008168">
    <property type="term" value="F:methyltransferase activity"/>
    <property type="evidence" value="ECO:0007669"/>
    <property type="project" value="UniProtKB-KW"/>
</dbReference>
<dbReference type="InterPro" id="IPR010426">
    <property type="entry name" value="MTTB_MeTrfase"/>
</dbReference>
<organism evidence="4 5">
    <name type="scientific">Wansuia hejianensis</name>
    <dbReference type="NCBI Taxonomy" id="2763667"/>
    <lineage>
        <taxon>Bacteria</taxon>
        <taxon>Bacillati</taxon>
        <taxon>Bacillota</taxon>
        <taxon>Clostridia</taxon>
        <taxon>Lachnospirales</taxon>
        <taxon>Lachnospiraceae</taxon>
        <taxon>Wansuia</taxon>
    </lineage>
</organism>
<proteinExistence type="inferred from homology"/>
<comment type="similarity">
    <text evidence="1">Belongs to the trimethylamine methyltransferase family.</text>
</comment>
<dbReference type="KEGG" id="whj:H9Q79_08880"/>
<name>A0A7G9GHS7_9FIRM</name>
<keyword evidence="5" id="KW-1185">Reference proteome</keyword>
<dbReference type="Gene3D" id="3.20.20.480">
    <property type="entry name" value="Trimethylamine methyltransferase-like"/>
    <property type="match status" value="1"/>
</dbReference>